<gene>
    <name evidence="1" type="ORF">M9Y10_044008</name>
</gene>
<evidence type="ECO:0000313" key="1">
    <source>
        <dbReference type="EMBL" id="KAK8884887.1"/>
    </source>
</evidence>
<proteinExistence type="predicted"/>
<comment type="caution">
    <text evidence="1">The sequence shown here is derived from an EMBL/GenBank/DDBJ whole genome shotgun (WGS) entry which is preliminary data.</text>
</comment>
<organism evidence="1 2">
    <name type="scientific">Tritrichomonas musculus</name>
    <dbReference type="NCBI Taxonomy" id="1915356"/>
    <lineage>
        <taxon>Eukaryota</taxon>
        <taxon>Metamonada</taxon>
        <taxon>Parabasalia</taxon>
        <taxon>Tritrichomonadida</taxon>
        <taxon>Tritrichomonadidae</taxon>
        <taxon>Tritrichomonas</taxon>
    </lineage>
</organism>
<reference evidence="1 2" key="1">
    <citation type="submission" date="2024-04" db="EMBL/GenBank/DDBJ databases">
        <title>Tritrichomonas musculus Genome.</title>
        <authorList>
            <person name="Alves-Ferreira E."/>
            <person name="Grigg M."/>
            <person name="Lorenzi H."/>
            <person name="Galac M."/>
        </authorList>
    </citation>
    <scope>NUCLEOTIDE SEQUENCE [LARGE SCALE GENOMIC DNA]</scope>
    <source>
        <strain evidence="1 2">EAF2021</strain>
    </source>
</reference>
<protein>
    <submittedName>
        <fullName evidence="1">Uncharacterized protein</fullName>
    </submittedName>
</protein>
<accession>A0ABR2K1B8</accession>
<name>A0ABR2K1B8_9EUKA</name>
<dbReference type="EMBL" id="JAPFFF010000008">
    <property type="protein sequence ID" value="KAK8884887.1"/>
    <property type="molecule type" value="Genomic_DNA"/>
</dbReference>
<dbReference type="Proteomes" id="UP001470230">
    <property type="component" value="Unassembled WGS sequence"/>
</dbReference>
<sequence>MEYVRESWNLLRTPENLIESLESRKDSEFNKNVIISLFNLNSKPNVPAPLFLNYLEILFLHYPDIFLEILSSDSSKEFGLGFIRLINQVGSKFINFINFDDQISTAKCIKNILYFLISDTPTEICTNALKKLTTGLKFPALVALSRIYFENEINDLRNSFREKFFSFNSFFPPSLMMSRLKKSIFHDSIVKELHYHQHNFVSLINWNIIVSGNSTFLTQFSTKKSLILMFIRMVSEYVNNPSLSIAFLIFCTFPKLINENIQQIILYIKKMEKENGTEEEEVEDNQFLLQSNIIEQVLTSESFAELRPSELFDNIYLYPKNILTFSEKLFNLVQCDEILSLYEAIPYLMKYSSDVITYLVLQNQLSDFLLKLAKVCENMQNDQGFYKIWFLFLHYVQNSWSLGSFKIKEMVNSILDKVSNETRFFLSALLTYKSPTFDLKTENVTHFQRSVALLDKMLKSISDKKLEKFNQIVEKSQDFPHFWPSIILNCVCQPSIEYVNLATIAKFPNAPIINVLFNHFMTIVSHIGDKSKSINSNKPEFSNIISYPDYNMMVRFPISDLSELKELLKFHLLEFISSKSLPMYNFNKIACMWRSWITIFGVKKFAGEVIDVLNILTITISVPFDSSIICERLAYMFGSICENEKESGRTRAGSFSEILDQVFDNFGEERFQNQELATGMSTFCISLISLVDQKEGFDQLFNKAFEFAKLCLNHRRFAGESKSTENERFKIASSFAVSFIRKALFIPVMQNVIVEGPFDYLVEIKEWKTLTDFFIVKARLKWKKESGTM</sequence>
<evidence type="ECO:0000313" key="2">
    <source>
        <dbReference type="Proteomes" id="UP001470230"/>
    </source>
</evidence>
<keyword evidence="2" id="KW-1185">Reference proteome</keyword>